<evidence type="ECO:0000259" key="7">
    <source>
        <dbReference type="PROSITE" id="PS50069"/>
    </source>
</evidence>
<dbReference type="PROSITE" id="PS50069">
    <property type="entry name" value="CULLIN_2"/>
    <property type="match status" value="1"/>
</dbReference>
<accession>A0A0R3U719</accession>
<dbReference type="SMART" id="SM00884">
    <property type="entry name" value="Cullin_Nedd8"/>
    <property type="match status" value="1"/>
</dbReference>
<evidence type="ECO:0000256" key="6">
    <source>
        <dbReference type="SAM" id="MobiDB-lite"/>
    </source>
</evidence>
<dbReference type="SUPFAM" id="SSF46785">
    <property type="entry name" value="Winged helix' DNA-binding domain"/>
    <property type="match status" value="1"/>
</dbReference>
<feature type="compositionally biased region" description="Polar residues" evidence="6">
    <location>
        <begin position="695"/>
        <end position="707"/>
    </location>
</feature>
<dbReference type="AlphaFoldDB" id="A0A0R3U719"/>
<dbReference type="InterPro" id="IPR036388">
    <property type="entry name" value="WH-like_DNA-bd_sf"/>
</dbReference>
<dbReference type="Pfam" id="PF10557">
    <property type="entry name" value="Cullin_Nedd8"/>
    <property type="match status" value="1"/>
</dbReference>
<evidence type="ECO:0000256" key="1">
    <source>
        <dbReference type="ARBA" id="ARBA00004906"/>
    </source>
</evidence>
<dbReference type="EMBL" id="UXSR01000451">
    <property type="protein sequence ID" value="VDD76607.1"/>
    <property type="molecule type" value="Genomic_DNA"/>
</dbReference>
<dbReference type="InterPro" id="IPR001373">
    <property type="entry name" value="Cullin_N"/>
</dbReference>
<dbReference type="InterPro" id="IPR045093">
    <property type="entry name" value="Cullin"/>
</dbReference>
<dbReference type="Pfam" id="PF26557">
    <property type="entry name" value="Cullin_AB"/>
    <property type="match status" value="1"/>
</dbReference>
<dbReference type="InterPro" id="IPR016158">
    <property type="entry name" value="Cullin_homology"/>
</dbReference>
<feature type="domain" description="Cullin family profile" evidence="7">
    <location>
        <begin position="434"/>
        <end position="666"/>
    </location>
</feature>
<dbReference type="Pfam" id="PF00888">
    <property type="entry name" value="Cullin"/>
    <property type="match status" value="1"/>
</dbReference>
<dbReference type="OrthoDB" id="27073at2759"/>
<dbReference type="SUPFAM" id="SSF74788">
    <property type="entry name" value="Cullin repeat-like"/>
    <property type="match status" value="1"/>
</dbReference>
<evidence type="ECO:0000256" key="3">
    <source>
        <dbReference type="ARBA" id="ARBA00022786"/>
    </source>
</evidence>
<dbReference type="GO" id="GO:0031461">
    <property type="term" value="C:cullin-RING ubiquitin ligase complex"/>
    <property type="evidence" value="ECO:0007669"/>
    <property type="project" value="UniProtKB-ARBA"/>
</dbReference>
<keyword evidence="9" id="KW-1185">Reference proteome</keyword>
<dbReference type="InterPro" id="IPR019559">
    <property type="entry name" value="Cullin_neddylation_domain"/>
</dbReference>
<proteinExistence type="inferred from homology"/>
<evidence type="ECO:0000256" key="4">
    <source>
        <dbReference type="PROSITE-ProRule" id="PRU00330"/>
    </source>
</evidence>
<dbReference type="Gene3D" id="1.20.1310.10">
    <property type="entry name" value="Cullin Repeats"/>
    <property type="match status" value="4"/>
</dbReference>
<evidence type="ECO:0000313" key="8">
    <source>
        <dbReference type="EMBL" id="VDD76607.1"/>
    </source>
</evidence>
<dbReference type="Gene3D" id="4.10.1030.10">
    <property type="entry name" value="Ring Box Chain A, domain 5"/>
    <property type="match status" value="1"/>
</dbReference>
<dbReference type="GO" id="GO:0031625">
    <property type="term" value="F:ubiquitin protein ligase binding"/>
    <property type="evidence" value="ECO:0007669"/>
    <property type="project" value="InterPro"/>
</dbReference>
<feature type="compositionally biased region" description="Basic and acidic residues" evidence="6">
    <location>
        <begin position="677"/>
        <end position="691"/>
    </location>
</feature>
<dbReference type="GO" id="GO:0006511">
    <property type="term" value="P:ubiquitin-dependent protein catabolic process"/>
    <property type="evidence" value="ECO:0007669"/>
    <property type="project" value="InterPro"/>
</dbReference>
<name>A0A0R3U719_MESCO</name>
<feature type="region of interest" description="Disordered" evidence="6">
    <location>
        <begin position="677"/>
        <end position="707"/>
    </location>
</feature>
<dbReference type="FunFam" id="1.20.1310.10:FF:000012">
    <property type="entry name" value="Cullin 2"/>
    <property type="match status" value="1"/>
</dbReference>
<dbReference type="InterPro" id="IPR059120">
    <property type="entry name" value="Cullin-like_AB"/>
</dbReference>
<organism evidence="8 9">
    <name type="scientific">Mesocestoides corti</name>
    <name type="common">Flatworm</name>
    <dbReference type="NCBI Taxonomy" id="53468"/>
    <lineage>
        <taxon>Eukaryota</taxon>
        <taxon>Metazoa</taxon>
        <taxon>Spiralia</taxon>
        <taxon>Lophotrochozoa</taxon>
        <taxon>Platyhelminthes</taxon>
        <taxon>Cestoda</taxon>
        <taxon>Eucestoda</taxon>
        <taxon>Cyclophyllidea</taxon>
        <taxon>Mesocestoididae</taxon>
        <taxon>Mesocestoides</taxon>
    </lineage>
</organism>
<dbReference type="SUPFAM" id="SSF75632">
    <property type="entry name" value="Cullin homology domain"/>
    <property type="match status" value="1"/>
</dbReference>
<comment type="pathway">
    <text evidence="1">Protein modification; protein ubiquitination.</text>
</comment>
<dbReference type="InterPro" id="IPR036317">
    <property type="entry name" value="Cullin_homology_sf"/>
</dbReference>
<dbReference type="Proteomes" id="UP000267029">
    <property type="component" value="Unassembled WGS sequence"/>
</dbReference>
<evidence type="ECO:0000313" key="9">
    <source>
        <dbReference type="Proteomes" id="UP000267029"/>
    </source>
</evidence>
<protein>
    <recommendedName>
        <fullName evidence="7">Cullin family profile domain-containing protein</fullName>
    </recommendedName>
</protein>
<dbReference type="InterPro" id="IPR036390">
    <property type="entry name" value="WH_DNA-bd_sf"/>
</dbReference>
<reference evidence="8 9" key="1">
    <citation type="submission" date="2018-10" db="EMBL/GenBank/DDBJ databases">
        <authorList>
            <consortium name="Pathogen Informatics"/>
        </authorList>
    </citation>
    <scope>NUCLEOTIDE SEQUENCE [LARGE SCALE GENOMIC DNA]</scope>
</reference>
<keyword evidence="3" id="KW-0833">Ubl conjugation pathway</keyword>
<sequence length="946" mass="107822">MVSRPDKLAELWKTLKPLFDKMLNMEDLSKAEHASICNCVYGYCTSVDTTYNTGASSKVIGFDLYKKLRSFFKQHVQSLRAKGETKTGSDLLTFFEKNWTNFVVAAKYIDHRCNYLNRNWVKTKIDEGQKDVVIVYSLALMIWKDELFKPCSHALMAAVLNEIERERKGESIAATRLCTIISSLVDLCITSEHHTQPSSVSQLPHPTLQATQTHSVRQFLAPPVPTHISCDPPPAADWRQGLPIYRDYFEQPFLRETMHFYELESNEFLKSNSVTEYLKRVEMRLEEERTRARTYLHASTLNELIKTCEESLIGNHIEALASEFQTLLAETRIEDLARMYKALIRFEDGEARLVQMMELHVDEVGSEALKEVCQSAIANPRLFVDTIVGVQRKNKELLQSAFSMNASFARALDKGCERFINRNAITEIAGSSRKTPELLAKYADLLLKKGTKEAQPDDLEETLNCVMEVFKYVEDKDVFQKFYSNMLARRLVNNMSISEDSEAQMISLLKGACGIEYTSKLQRMFQDVSSSRELNARFNEWASERPDSPTLLRGVDFSIMVLSSNAWPFQGQGGFSVPPELENCFKVFTEFYQTHHEGRKLTWCYQLCRGDVVTHYTKMRYTFQVSTHQMAILMLYNTSLVYTVSQIQSQTGIDMNTLTQLLNIFLKGRVLKVAVDETKKSSEGEGQRHTDGAGASQTDALSSTQTPQLAPDTLLRLYTDYNKFTVGCGWQTQNLHFFPLHPSHSKRIRVNLNLPVKSEAKQEAETTLNTVECDRKLSIQACIVRIMKMRKRMEHQQLIKEVIEQMSSRFCPAIQQIKVIPRGLVCISLLMPDLLSITGGAPFSALHQFSDRARIHQTGFNQSLRLRIRGLIGRRPRPLPPVPPLRVLFARRPPTQLPPSLICLLFSLPPSLPPPLIPSHFFQLMLVLFLVGRFVRSFPPSSSSPL</sequence>
<gene>
    <name evidence="8" type="ORF">MCOS_LOCUS2610</name>
</gene>
<dbReference type="STRING" id="53468.A0A0R3U719"/>
<comment type="similarity">
    <text evidence="2 4 5">Belongs to the cullin family.</text>
</comment>
<dbReference type="Gene3D" id="1.10.10.10">
    <property type="entry name" value="Winged helix-like DNA-binding domain superfamily/Winged helix DNA-binding domain"/>
    <property type="match status" value="2"/>
</dbReference>
<dbReference type="FunFam" id="1.20.1310.10:FF:000019">
    <property type="entry name" value="Cullin 1"/>
    <property type="match status" value="1"/>
</dbReference>
<dbReference type="InterPro" id="IPR016159">
    <property type="entry name" value="Cullin_repeat-like_dom_sf"/>
</dbReference>
<dbReference type="PANTHER" id="PTHR11932">
    <property type="entry name" value="CULLIN"/>
    <property type="match status" value="1"/>
</dbReference>
<dbReference type="SMART" id="SM00182">
    <property type="entry name" value="CULLIN"/>
    <property type="match status" value="1"/>
</dbReference>
<evidence type="ECO:0000256" key="2">
    <source>
        <dbReference type="ARBA" id="ARBA00006019"/>
    </source>
</evidence>
<evidence type="ECO:0000256" key="5">
    <source>
        <dbReference type="RuleBase" id="RU003829"/>
    </source>
</evidence>